<evidence type="ECO:0000256" key="2">
    <source>
        <dbReference type="ARBA" id="ARBA00010393"/>
    </source>
</evidence>
<evidence type="ECO:0000256" key="6">
    <source>
        <dbReference type="ARBA" id="ARBA00039970"/>
    </source>
</evidence>
<keyword evidence="4" id="KW-0547">Nucleotide-binding</keyword>
<dbReference type="InterPro" id="IPR027417">
    <property type="entry name" value="P-loop_NTPase"/>
</dbReference>
<evidence type="ECO:0000313" key="10">
    <source>
        <dbReference type="Proteomes" id="UP000267536"/>
    </source>
</evidence>
<protein>
    <recommendedName>
        <fullName evidence="6">PhoH-like protein</fullName>
    </recommendedName>
</protein>
<accession>A0A3N4GLD0</accession>
<dbReference type="PANTHER" id="PTHR30473">
    <property type="entry name" value="PROTEIN PHOH"/>
    <property type="match status" value="1"/>
</dbReference>
<dbReference type="EMBL" id="RKMH01000006">
    <property type="protein sequence ID" value="RPA62177.1"/>
    <property type="molecule type" value="Genomic_DNA"/>
</dbReference>
<dbReference type="GO" id="GO:0004519">
    <property type="term" value="F:endonuclease activity"/>
    <property type="evidence" value="ECO:0007669"/>
    <property type="project" value="InterPro"/>
</dbReference>
<dbReference type="RefSeq" id="WP_123928459.1">
    <property type="nucleotide sequence ID" value="NZ_JBPSDP010000005.1"/>
</dbReference>
<dbReference type="Gene3D" id="3.10.28.10">
    <property type="entry name" value="Homing endonucleases"/>
    <property type="match status" value="1"/>
</dbReference>
<evidence type="ECO:0000256" key="3">
    <source>
        <dbReference type="ARBA" id="ARBA00022490"/>
    </source>
</evidence>
<comment type="subcellular location">
    <subcellularLocation>
        <location evidence="1">Cytoplasm</location>
    </subcellularLocation>
</comment>
<dbReference type="Proteomes" id="UP000267536">
    <property type="component" value="Unassembled WGS sequence"/>
</dbReference>
<organism evidence="9 10">
    <name type="scientific">Gordonia oryzae</name>
    <dbReference type="NCBI Taxonomy" id="2487349"/>
    <lineage>
        <taxon>Bacteria</taxon>
        <taxon>Bacillati</taxon>
        <taxon>Actinomycetota</taxon>
        <taxon>Actinomycetes</taxon>
        <taxon>Mycobacteriales</taxon>
        <taxon>Gordoniaceae</taxon>
        <taxon>Gordonia</taxon>
    </lineage>
</organism>
<dbReference type="SUPFAM" id="SSF55608">
    <property type="entry name" value="Homing endonucleases"/>
    <property type="match status" value="1"/>
</dbReference>
<evidence type="ECO:0000256" key="4">
    <source>
        <dbReference type="ARBA" id="ARBA00022741"/>
    </source>
</evidence>
<evidence type="ECO:0000256" key="1">
    <source>
        <dbReference type="ARBA" id="ARBA00004496"/>
    </source>
</evidence>
<dbReference type="Gene3D" id="2.170.16.10">
    <property type="entry name" value="Hedgehog/Intein (Hint) domain"/>
    <property type="match status" value="1"/>
</dbReference>
<dbReference type="InterPro" id="IPR036844">
    <property type="entry name" value="Hint_dom_sf"/>
</dbReference>
<dbReference type="GO" id="GO:0005829">
    <property type="term" value="C:cytosol"/>
    <property type="evidence" value="ECO:0007669"/>
    <property type="project" value="TreeGrafter"/>
</dbReference>
<dbReference type="InterPro" id="IPR004042">
    <property type="entry name" value="Intein_endonuc_central"/>
</dbReference>
<feature type="region of interest" description="Disordered" evidence="7">
    <location>
        <begin position="694"/>
        <end position="724"/>
    </location>
</feature>
<keyword evidence="10" id="KW-1185">Reference proteome</keyword>
<dbReference type="InterPro" id="IPR051451">
    <property type="entry name" value="PhoH2-like"/>
</dbReference>
<evidence type="ECO:0000256" key="5">
    <source>
        <dbReference type="ARBA" id="ARBA00022840"/>
    </source>
</evidence>
<comment type="similarity">
    <text evidence="2">Belongs to the PhoH family.</text>
</comment>
<dbReference type="InterPro" id="IPR003714">
    <property type="entry name" value="PhoH"/>
</dbReference>
<feature type="domain" description="DOD-type homing endonuclease" evidence="8">
    <location>
        <begin position="363"/>
        <end position="504"/>
    </location>
</feature>
<evidence type="ECO:0000313" key="9">
    <source>
        <dbReference type="EMBL" id="RPA62177.1"/>
    </source>
</evidence>
<comment type="caution">
    <text evidence="9">The sequence shown here is derived from an EMBL/GenBank/DDBJ whole genome shotgun (WGS) entry which is preliminary data.</text>
</comment>
<gene>
    <name evidence="9" type="ORF">EF294_09125</name>
</gene>
<dbReference type="OrthoDB" id="9805148at2"/>
<dbReference type="GO" id="GO:0005524">
    <property type="term" value="F:ATP binding"/>
    <property type="evidence" value="ECO:0007669"/>
    <property type="project" value="UniProtKB-KW"/>
</dbReference>
<reference evidence="9 10" key="1">
    <citation type="submission" date="2018-11" db="EMBL/GenBank/DDBJ databases">
        <title>Draft genome sequence of Gordonia sp. RS15-1S isolated from rice stems.</title>
        <authorList>
            <person name="Muangham S."/>
        </authorList>
    </citation>
    <scope>NUCLEOTIDE SEQUENCE [LARGE SCALE GENOMIC DNA]</scope>
    <source>
        <strain evidence="9 10">RS15-1S</strain>
    </source>
</reference>
<evidence type="ECO:0000256" key="7">
    <source>
        <dbReference type="SAM" id="MobiDB-lite"/>
    </source>
</evidence>
<dbReference type="Pfam" id="PF02562">
    <property type="entry name" value="PhoH"/>
    <property type="match status" value="2"/>
</dbReference>
<dbReference type="Gene3D" id="3.40.50.300">
    <property type="entry name" value="P-loop containing nucleotide triphosphate hydrolases"/>
    <property type="match status" value="2"/>
</dbReference>
<evidence type="ECO:0000259" key="8">
    <source>
        <dbReference type="PROSITE" id="PS50819"/>
    </source>
</evidence>
<dbReference type="PANTHER" id="PTHR30473:SF1">
    <property type="entry name" value="PHOH-LIKE PROTEIN"/>
    <property type="match status" value="1"/>
</dbReference>
<dbReference type="InterPro" id="IPR027434">
    <property type="entry name" value="Homing_endonucl"/>
</dbReference>
<dbReference type="PROSITE" id="PS50819">
    <property type="entry name" value="INTEIN_ENDONUCLEASE"/>
    <property type="match status" value="1"/>
</dbReference>
<keyword evidence="3" id="KW-0963">Cytoplasm</keyword>
<feature type="compositionally biased region" description="Basic and acidic residues" evidence="7">
    <location>
        <begin position="694"/>
        <end position="706"/>
    </location>
</feature>
<dbReference type="AlphaFoldDB" id="A0A3N4GLD0"/>
<dbReference type="SUPFAM" id="SSF51294">
    <property type="entry name" value="Hedgehog/intein (Hint) domain"/>
    <property type="match status" value="1"/>
</dbReference>
<proteinExistence type="inferred from homology"/>
<keyword evidence="5" id="KW-0067">ATP-binding</keyword>
<name>A0A3N4GLD0_9ACTN</name>
<dbReference type="SUPFAM" id="SSF52540">
    <property type="entry name" value="P-loop containing nucleoside triphosphate hydrolases"/>
    <property type="match status" value="2"/>
</dbReference>
<sequence>MSDDNPDGRAPARGAAGAGPVVTSIIDVPPEVVFGLLGTSDVNLRTLEQLLPADIHVRGNQITLRGRGADVAAAERVMGELADLVGRGTTLTPDLVRQGVSMLSEGATESPADVLSLDILSRRGKTIRPKTLNQKRYVDAIDANTIVFGLGPAGTGKTYLAMAKAVQALQSKSVNRIILTRPAVEAGERLGFLPGTLSEKIDPYLRPLYDALHDMMDPESIPKLMAAGVIEVAPLAYMRGRAQPVSTRVLTPQGFRPIGDIEVGDHVIASNGTPTEVLGVYPQGFKDIVRVTTADGASTLCSTDHLWSVYTPDDRRRGTGPRVLETKEMIGNLRAAHYHRFELPLLSGAAEFPRQPHPLDPYALGLILGDGCIEGMTTPSLTTADRALVDALVMAVPGVRARQRSDVDYVLDRIATPGEPVTIENAVTHAMRELGLWGTTSSTTFVPKQYLLNSSDVRLAVLQGLLDTDSGAVTQTGRSCRVQYVTVSDQLRDDVMFLVRSLGGVVYGRTHVARRMPSGRAPGREVLARPDAHVLDIRLPDGLAPFRMTGKAQKFGATTVTAPKRYIESIESVGTDEAVCIRVAAEDSLYVTEDFLLTHNTLNDAFIILDEAQNTTGEQMKMFLTRLGFGSKVVVTGDTTQVDLPGGAQSGLMAAARILDGIDDIHFATLTSQDVVRHRLVADIVDAYGRAEEAARDNPRLRDSDRIGGPNRAARRSASQGRRS</sequence>